<proteinExistence type="predicted"/>
<feature type="region of interest" description="Disordered" evidence="1">
    <location>
        <begin position="501"/>
        <end position="555"/>
    </location>
</feature>
<accession>A0A081AKI2</accession>
<feature type="compositionally biased region" description="Basic and acidic residues" evidence="1">
    <location>
        <begin position="504"/>
        <end position="525"/>
    </location>
</feature>
<evidence type="ECO:0000256" key="1">
    <source>
        <dbReference type="SAM" id="MobiDB-lite"/>
    </source>
</evidence>
<dbReference type="InterPro" id="IPR036322">
    <property type="entry name" value="WD40_repeat_dom_sf"/>
</dbReference>
<evidence type="ECO:0000313" key="2">
    <source>
        <dbReference type="EMBL" id="ETO79393.1"/>
    </source>
</evidence>
<sequence length="648" mass="72376">MVEDRLEVLDLGVPVESSTRISSQLKGSDSQCIALCHKTRVVTIANGRFVDVYGICNNRLHPFAFLHQISISDHVSRLRSSSLKGDISPDLESVVTTCVSFPVPGFLLVGALLDVPESEISGTESTVFPVLLLGFRLYAGSATQFTDAANSEKLLKVATSVQVYFSFVEPVVGVGGKSIRSMQGFRHDMTPDAGSVLILLEDSKVFGVFSWKERFSDRQVCLAQIKQSDSLVTAEFDHDGRYLLVGDANGRLSLINFRDFQYDVRDISSKMQQNMGKRLELSVCSRSGVIARDNPLEHVRIVHTLGINAIESTYTSLRWWMCNIRDQQKLFILAGKQDGSLSILKLVQGNDEARGAVDLRVVQIYPGLASGTHDAVRTISEPIKYVENNSEDAAGFEFHITSEMRWRTWRIKITEVGDEPSKRYRLIWPSVRDSLGFPSFMIPTKSVKSVVLLPSSSEFAKTLANPTPDHTFRYPISLAVTAKSLQVVGLLTKAAVETVEASSEFERENSEQEKSENDEQKLEREEAQEEVATIELEETRVEEPHPSGPTTLQDKYKLPPMQWKAKKTVAAAANLNEDRSTNQDGVSTSKLNRVAYNERVTSVTQRVETLSGVMKSMRTSFQLFSSDVQHHMNLISEQIEEINRRRVT</sequence>
<dbReference type="SUPFAM" id="SSF50978">
    <property type="entry name" value="WD40 repeat-like"/>
    <property type="match status" value="1"/>
</dbReference>
<dbReference type="Proteomes" id="UP000028582">
    <property type="component" value="Unassembled WGS sequence"/>
</dbReference>
<comment type="caution">
    <text evidence="2">The sequence shown here is derived from an EMBL/GenBank/DDBJ whole genome shotgun (WGS) entry which is preliminary data.</text>
</comment>
<dbReference type="EMBL" id="ANJA01001096">
    <property type="protein sequence ID" value="ETO79393.1"/>
    <property type="molecule type" value="Genomic_DNA"/>
</dbReference>
<gene>
    <name evidence="2" type="ORF">F444_05892</name>
</gene>
<name>A0A081AKI2_PHYNI</name>
<evidence type="ECO:0000313" key="3">
    <source>
        <dbReference type="Proteomes" id="UP000028582"/>
    </source>
</evidence>
<protein>
    <submittedName>
        <fullName evidence="2">Uncharacterized protein</fullName>
    </submittedName>
</protein>
<reference evidence="2 3" key="1">
    <citation type="submission" date="2013-11" db="EMBL/GenBank/DDBJ databases">
        <title>The Genome Sequence of Phytophthora parasitica P1976.</title>
        <authorList>
            <consortium name="The Broad Institute Genomics Platform"/>
            <person name="Russ C."/>
            <person name="Tyler B."/>
            <person name="Panabieres F."/>
            <person name="Shan W."/>
            <person name="Tripathy S."/>
            <person name="Grunwald N."/>
            <person name="Machado M."/>
            <person name="Johnson C.S."/>
            <person name="Walker B."/>
            <person name="Young S."/>
            <person name="Zeng Q."/>
            <person name="Gargeya S."/>
            <person name="Fitzgerald M."/>
            <person name="Haas B."/>
            <person name="Abouelleil A."/>
            <person name="Allen A.W."/>
            <person name="Alvarado L."/>
            <person name="Arachchi H.M."/>
            <person name="Berlin A.M."/>
            <person name="Chapman S.B."/>
            <person name="Gainer-Dewar J."/>
            <person name="Goldberg J."/>
            <person name="Griggs A."/>
            <person name="Gujja S."/>
            <person name="Hansen M."/>
            <person name="Howarth C."/>
            <person name="Imamovic A."/>
            <person name="Ireland A."/>
            <person name="Larimer J."/>
            <person name="McCowan C."/>
            <person name="Murphy C."/>
            <person name="Pearson M."/>
            <person name="Poon T.W."/>
            <person name="Priest M."/>
            <person name="Roberts A."/>
            <person name="Saif S."/>
            <person name="Shea T."/>
            <person name="Sisk P."/>
            <person name="Sykes S."/>
            <person name="Wortman J."/>
            <person name="Nusbaum C."/>
            <person name="Birren B."/>
        </authorList>
    </citation>
    <scope>NUCLEOTIDE SEQUENCE [LARGE SCALE GENOMIC DNA]</scope>
    <source>
        <strain evidence="2 3">P1976</strain>
    </source>
</reference>
<organism evidence="2 3">
    <name type="scientific">Phytophthora nicotianae P1976</name>
    <dbReference type="NCBI Taxonomy" id="1317066"/>
    <lineage>
        <taxon>Eukaryota</taxon>
        <taxon>Sar</taxon>
        <taxon>Stramenopiles</taxon>
        <taxon>Oomycota</taxon>
        <taxon>Peronosporomycetes</taxon>
        <taxon>Peronosporales</taxon>
        <taxon>Peronosporaceae</taxon>
        <taxon>Phytophthora</taxon>
    </lineage>
</organism>
<dbReference type="AlphaFoldDB" id="A0A081AKI2"/>
<dbReference type="OrthoDB" id="104954at2759"/>